<evidence type="ECO:0000256" key="3">
    <source>
        <dbReference type="ARBA" id="ARBA00022970"/>
    </source>
</evidence>
<name>A0A8B2NMA8_9HYPH</name>
<sequence length="427" mass="45075">MKTILAAVALTLAAAPVLAQDAPEGAPDELGMGIFTFTSGPAAAYGMPGRNAAELIIDQINEDGGIGGAKIVPTYVDEGQGGEGVVSEFRRLAGDGSVDVMVAALSSGNCMALAPIADQLEMPMVTWNCDTHQLFLNAEHPYVFRPNSSTVPEFVAYAAYVAQNNPDAKRIAIINPDYAFGHDAAQIFTAAMKAFNPDVEVVAELFPRMGTPSFNTEISRIAAARPDIIFSNLWGGDLENFVRQASARGLFRSSQVVLALGESALQRVDLPEGVIVGVLGDGFWNSPDAQDNEAAQAFAEAYHGKFGEWPVFPGMKMANTILVVKQAYEEAIAEAGKWPTKDELLAALSDIEAETLTGTVTVREDHDGLVDQIVGVTTGGGDKPALAKMARYPGSDITPPVGADPIEWVSTLTPEFAAGLPAPGSYE</sequence>
<dbReference type="RefSeq" id="WP_111350445.1">
    <property type="nucleotide sequence ID" value="NZ_JAIWKD010000004.1"/>
</dbReference>
<dbReference type="SUPFAM" id="SSF53822">
    <property type="entry name" value="Periplasmic binding protein-like I"/>
    <property type="match status" value="1"/>
</dbReference>
<comment type="caution">
    <text evidence="6">The sequence shown here is derived from an EMBL/GenBank/DDBJ whole genome shotgun (WGS) entry which is preliminary data.</text>
</comment>
<dbReference type="InterPro" id="IPR051010">
    <property type="entry name" value="BCAA_transport"/>
</dbReference>
<evidence type="ECO:0000259" key="5">
    <source>
        <dbReference type="Pfam" id="PF13458"/>
    </source>
</evidence>
<dbReference type="GO" id="GO:0006865">
    <property type="term" value="P:amino acid transport"/>
    <property type="evidence" value="ECO:0007669"/>
    <property type="project" value="UniProtKB-KW"/>
</dbReference>
<feature type="domain" description="Leucine-binding protein" evidence="5">
    <location>
        <begin position="32"/>
        <end position="367"/>
    </location>
</feature>
<dbReference type="PANTHER" id="PTHR30483">
    <property type="entry name" value="LEUCINE-SPECIFIC-BINDING PROTEIN"/>
    <property type="match status" value="1"/>
</dbReference>
<comment type="similarity">
    <text evidence="1">Belongs to the leucine-binding protein family.</text>
</comment>
<keyword evidence="7" id="KW-1185">Reference proteome</keyword>
<dbReference type="Pfam" id="PF13458">
    <property type="entry name" value="Peripla_BP_6"/>
    <property type="match status" value="1"/>
</dbReference>
<dbReference type="InterPro" id="IPR028081">
    <property type="entry name" value="Leu-bd"/>
</dbReference>
<reference evidence="6 7" key="1">
    <citation type="submission" date="2018-05" db="EMBL/GenBank/DDBJ databases">
        <title>Acuticoccus sediminis sp. nov., isolated from deep-sea sediment of Indian Ocean.</title>
        <authorList>
            <person name="Liu X."/>
            <person name="Lai Q."/>
            <person name="Du Y."/>
            <person name="Sun F."/>
            <person name="Zhang X."/>
            <person name="Wang S."/>
            <person name="Shao Z."/>
        </authorList>
    </citation>
    <scope>NUCLEOTIDE SEQUENCE [LARGE SCALE GENOMIC DNA]</scope>
    <source>
        <strain evidence="6 7">PTG4-2</strain>
    </source>
</reference>
<dbReference type="PANTHER" id="PTHR30483:SF37">
    <property type="entry name" value="ABC TRANSPORTER SUBSTRATE-BINDING PROTEIN"/>
    <property type="match status" value="1"/>
</dbReference>
<organism evidence="6 7">
    <name type="scientific">Acuticoccus sediminis</name>
    <dbReference type="NCBI Taxonomy" id="2184697"/>
    <lineage>
        <taxon>Bacteria</taxon>
        <taxon>Pseudomonadati</taxon>
        <taxon>Pseudomonadota</taxon>
        <taxon>Alphaproteobacteria</taxon>
        <taxon>Hyphomicrobiales</taxon>
        <taxon>Amorphaceae</taxon>
        <taxon>Acuticoccus</taxon>
    </lineage>
</organism>
<evidence type="ECO:0000313" key="7">
    <source>
        <dbReference type="Proteomes" id="UP000249590"/>
    </source>
</evidence>
<dbReference type="EMBL" id="QHHQ01000006">
    <property type="protein sequence ID" value="RAH98944.1"/>
    <property type="molecule type" value="Genomic_DNA"/>
</dbReference>
<gene>
    <name evidence="6" type="ORF">DLJ53_25275</name>
</gene>
<evidence type="ECO:0000256" key="4">
    <source>
        <dbReference type="SAM" id="SignalP"/>
    </source>
</evidence>
<dbReference type="Gene3D" id="3.40.50.2300">
    <property type="match status" value="2"/>
</dbReference>
<proteinExistence type="inferred from homology"/>
<feature type="signal peptide" evidence="4">
    <location>
        <begin position="1"/>
        <end position="19"/>
    </location>
</feature>
<evidence type="ECO:0000256" key="2">
    <source>
        <dbReference type="ARBA" id="ARBA00022729"/>
    </source>
</evidence>
<accession>A0A8B2NMA8</accession>
<feature type="chain" id="PRO_5032567235" evidence="4">
    <location>
        <begin position="20"/>
        <end position="427"/>
    </location>
</feature>
<evidence type="ECO:0000256" key="1">
    <source>
        <dbReference type="ARBA" id="ARBA00010062"/>
    </source>
</evidence>
<dbReference type="CDD" id="cd06330">
    <property type="entry name" value="PBP1_As_SBP-like"/>
    <property type="match status" value="1"/>
</dbReference>
<dbReference type="OrthoDB" id="9783240at2"/>
<keyword evidence="2 4" id="KW-0732">Signal</keyword>
<dbReference type="Proteomes" id="UP000249590">
    <property type="component" value="Unassembled WGS sequence"/>
</dbReference>
<dbReference type="AlphaFoldDB" id="A0A8B2NMA8"/>
<evidence type="ECO:0000313" key="6">
    <source>
        <dbReference type="EMBL" id="RAH98944.1"/>
    </source>
</evidence>
<dbReference type="InterPro" id="IPR028082">
    <property type="entry name" value="Peripla_BP_I"/>
</dbReference>
<protein>
    <submittedName>
        <fullName evidence="6">ABC transporter substrate-binding protein</fullName>
    </submittedName>
</protein>
<keyword evidence="3" id="KW-0029">Amino-acid transport</keyword>
<keyword evidence="3" id="KW-0813">Transport</keyword>